<name>A0A556N7M4_9FLAO</name>
<evidence type="ECO:0000313" key="8">
    <source>
        <dbReference type="Proteomes" id="UP000316008"/>
    </source>
</evidence>
<keyword evidence="2" id="KW-1003">Cell membrane</keyword>
<gene>
    <name evidence="7" type="ORF">FO442_02495</name>
</gene>
<evidence type="ECO:0000256" key="1">
    <source>
        <dbReference type="ARBA" id="ARBA00004651"/>
    </source>
</evidence>
<dbReference type="InterPro" id="IPR050367">
    <property type="entry name" value="APC_superfamily"/>
</dbReference>
<keyword evidence="5 6" id="KW-0472">Membrane</keyword>
<dbReference type="PIRSF" id="PIRSF006060">
    <property type="entry name" value="AA_transporter"/>
    <property type="match status" value="1"/>
</dbReference>
<feature type="transmembrane region" description="Helical" evidence="6">
    <location>
        <begin position="195"/>
        <end position="214"/>
    </location>
</feature>
<feature type="transmembrane region" description="Helical" evidence="6">
    <location>
        <begin position="157"/>
        <end position="175"/>
    </location>
</feature>
<organism evidence="7 8">
    <name type="scientific">Fluviicola chungangensis</name>
    <dbReference type="NCBI Taxonomy" id="2597671"/>
    <lineage>
        <taxon>Bacteria</taxon>
        <taxon>Pseudomonadati</taxon>
        <taxon>Bacteroidota</taxon>
        <taxon>Flavobacteriia</taxon>
        <taxon>Flavobacteriales</taxon>
        <taxon>Crocinitomicaceae</taxon>
        <taxon>Fluviicola</taxon>
    </lineage>
</organism>
<feature type="transmembrane region" description="Helical" evidence="6">
    <location>
        <begin position="39"/>
        <end position="65"/>
    </location>
</feature>
<feature type="transmembrane region" description="Helical" evidence="6">
    <location>
        <begin position="411"/>
        <end position="429"/>
    </location>
</feature>
<comment type="subcellular location">
    <subcellularLocation>
        <location evidence="1">Cell membrane</location>
        <topology evidence="1">Multi-pass membrane protein</topology>
    </subcellularLocation>
</comment>
<keyword evidence="4 6" id="KW-1133">Transmembrane helix</keyword>
<dbReference type="EMBL" id="VLPL01000001">
    <property type="protein sequence ID" value="TSJ48019.1"/>
    <property type="molecule type" value="Genomic_DNA"/>
</dbReference>
<dbReference type="RefSeq" id="WP_144331554.1">
    <property type="nucleotide sequence ID" value="NZ_VLPL01000001.1"/>
</dbReference>
<evidence type="ECO:0000256" key="6">
    <source>
        <dbReference type="SAM" id="Phobius"/>
    </source>
</evidence>
<feature type="transmembrane region" description="Helical" evidence="6">
    <location>
        <begin position="235"/>
        <end position="257"/>
    </location>
</feature>
<dbReference type="Proteomes" id="UP000316008">
    <property type="component" value="Unassembled WGS sequence"/>
</dbReference>
<keyword evidence="3 6" id="KW-0812">Transmembrane</keyword>
<evidence type="ECO:0000256" key="5">
    <source>
        <dbReference type="ARBA" id="ARBA00023136"/>
    </source>
</evidence>
<sequence length="444" mass="48736">MESKKKEKKALGLAELVAIALGGMVGGGIFTILGVSVSIIGFMTPVAILIGGVFALLAAYSYVKLGVYYKDEGATYSFYKRTYPKIPFLSSMIGWFVIFGYISTIALYAFTFSSYMISGSDLAESIWARKLIAIGVIAVFALINAWSVNGMGKTEDFLVYTKLLILAAIAFIFFQNGTMPVSEFFGKLQVDWEQSHVMSILIVSSLTFVAYEGFQLVINGVNEMSQPEKKIPGAIYIAVFLVILIYVVISFAAMLAIPSEEIIAKKEFSLAAGAGKIIGIWGTRLVIVGAVLATSSAISGTLFGSSRQMAVIAGDGFFPRILARRKNGIPRIGIITMAVTASTLILVGGLELILEFGSVTFLVVSLLMAIANFQIRKQTNSSTILTLLAILCLATGTVLIFYYEYTHQWEQLLFIVFIYVILTVFSWFFSIREKRRLHREEFPK</sequence>
<feature type="transmembrane region" description="Helical" evidence="6">
    <location>
        <begin position="86"/>
        <end position="110"/>
    </location>
</feature>
<proteinExistence type="predicted"/>
<dbReference type="PANTHER" id="PTHR42770">
    <property type="entry name" value="AMINO ACID TRANSPORTER-RELATED"/>
    <property type="match status" value="1"/>
</dbReference>
<feature type="transmembrane region" description="Helical" evidence="6">
    <location>
        <begin position="353"/>
        <end position="373"/>
    </location>
</feature>
<keyword evidence="8" id="KW-1185">Reference proteome</keyword>
<dbReference type="PANTHER" id="PTHR42770:SF11">
    <property type="entry name" value="INNER MEMBRANE TRANSPORT PROTEIN YBAT"/>
    <property type="match status" value="1"/>
</dbReference>
<reference evidence="7 8" key="1">
    <citation type="submission" date="2019-07" db="EMBL/GenBank/DDBJ databases">
        <authorList>
            <person name="Huq M.A."/>
        </authorList>
    </citation>
    <scope>NUCLEOTIDE SEQUENCE [LARGE SCALE GENOMIC DNA]</scope>
    <source>
        <strain evidence="7 8">MAH-3</strain>
    </source>
</reference>
<feature type="transmembrane region" description="Helical" evidence="6">
    <location>
        <begin position="277"/>
        <end position="303"/>
    </location>
</feature>
<feature type="transmembrane region" description="Helical" evidence="6">
    <location>
        <begin position="12"/>
        <end position="33"/>
    </location>
</feature>
<dbReference type="GO" id="GO:0022857">
    <property type="term" value="F:transmembrane transporter activity"/>
    <property type="evidence" value="ECO:0007669"/>
    <property type="project" value="InterPro"/>
</dbReference>
<feature type="transmembrane region" description="Helical" evidence="6">
    <location>
        <begin position="126"/>
        <end position="145"/>
    </location>
</feature>
<dbReference type="InterPro" id="IPR002293">
    <property type="entry name" value="AA/rel_permease1"/>
</dbReference>
<dbReference type="GO" id="GO:0005886">
    <property type="term" value="C:plasma membrane"/>
    <property type="evidence" value="ECO:0007669"/>
    <property type="project" value="UniProtKB-SubCell"/>
</dbReference>
<dbReference type="OrthoDB" id="9810109at2"/>
<dbReference type="Pfam" id="PF13520">
    <property type="entry name" value="AA_permease_2"/>
    <property type="match status" value="1"/>
</dbReference>
<evidence type="ECO:0000256" key="2">
    <source>
        <dbReference type="ARBA" id="ARBA00022475"/>
    </source>
</evidence>
<protein>
    <submittedName>
        <fullName evidence="7">Amino acid permease</fullName>
    </submittedName>
</protein>
<comment type="caution">
    <text evidence="7">The sequence shown here is derived from an EMBL/GenBank/DDBJ whole genome shotgun (WGS) entry which is preliminary data.</text>
</comment>
<evidence type="ECO:0000256" key="4">
    <source>
        <dbReference type="ARBA" id="ARBA00022989"/>
    </source>
</evidence>
<dbReference type="Gene3D" id="1.20.1740.10">
    <property type="entry name" value="Amino acid/polyamine transporter I"/>
    <property type="match status" value="1"/>
</dbReference>
<evidence type="ECO:0000256" key="3">
    <source>
        <dbReference type="ARBA" id="ARBA00022692"/>
    </source>
</evidence>
<feature type="transmembrane region" description="Helical" evidence="6">
    <location>
        <begin position="385"/>
        <end position="405"/>
    </location>
</feature>
<evidence type="ECO:0000313" key="7">
    <source>
        <dbReference type="EMBL" id="TSJ48019.1"/>
    </source>
</evidence>
<accession>A0A556N7M4</accession>
<feature type="transmembrane region" description="Helical" evidence="6">
    <location>
        <begin position="328"/>
        <end position="347"/>
    </location>
</feature>
<dbReference type="AlphaFoldDB" id="A0A556N7M4"/>